<dbReference type="Proteomes" id="UP000219602">
    <property type="component" value="Unassembled WGS sequence"/>
</dbReference>
<evidence type="ECO:0000313" key="2">
    <source>
        <dbReference type="Proteomes" id="UP000219602"/>
    </source>
</evidence>
<comment type="caution">
    <text evidence="1">The sequence shown here is derived from an EMBL/GenBank/DDBJ whole genome shotgun (WGS) entry which is preliminary data.</text>
</comment>
<proteinExistence type="predicted"/>
<evidence type="ECO:0000313" key="1">
    <source>
        <dbReference type="EMBL" id="PCD21286.1"/>
    </source>
</evidence>
<sequence length="339" mass="35976">MTICSPQRPQESSAAILCGSPTELSAIYKAFGVQDAEGHACRRVPSGTKCHFSDIGTCDIVPAWIGEEEDVSSAMEAKDPRLKHPLKIFVQTCDAVSLEGQGEVRPGDVLISYTPDYQKTCSRNTAEGGREHAIRVANFLASLRQDANTHGLSTMREALAEQVAYTRAPTHEQGSEEDGASRFLAPAIHLRVMANAERSRLISKFKDSEGIESGGPGTHSLSIIVQGVFDRIGAKGRVVCRETAAAGAARMSKVILQLSSDSEESGTNCASNHRIPFPQGSGYSSHVDSQVCGVTQGNRLTISSGSAAYPLNVSQQGSTFSGNIIAGGSVTQGNTMEFI</sequence>
<reference evidence="1 2" key="2">
    <citation type="journal article" date="2017" name="Sci. Rep.">
        <title>A mobile pathogenicity chromosome in Fusarium oxysporum for infection of multiple cucurbit species.</title>
        <authorList>
            <person name="van Dam P."/>
            <person name="Fokkens L."/>
            <person name="Ayukawa Y."/>
            <person name="van der Gragt M."/>
            <person name="Ter Horst A."/>
            <person name="Brankovics B."/>
            <person name="Houterman P.M."/>
            <person name="Arie T."/>
            <person name="Rep M."/>
        </authorList>
    </citation>
    <scope>NUCLEOTIDE SEQUENCE [LARGE SCALE GENOMIC DNA]</scope>
    <source>
        <strain evidence="1 2">Forc016</strain>
    </source>
</reference>
<dbReference type="EMBL" id="MABQ02000013">
    <property type="protein sequence ID" value="PCD21286.1"/>
    <property type="molecule type" value="Genomic_DNA"/>
</dbReference>
<reference evidence="1 2" key="1">
    <citation type="journal article" date="2016" name="Environ. Microbiol.">
        <title>Effector profiles distinguish formae speciales of Fusarium oxysporum.</title>
        <authorList>
            <person name="van Dam P."/>
            <person name="Fokkens L."/>
            <person name="Schmidt S.M."/>
            <person name="Linmans J.H."/>
            <person name="Kistler H.C."/>
            <person name="Ma L.J."/>
            <person name="Rep M."/>
        </authorList>
    </citation>
    <scope>NUCLEOTIDE SEQUENCE [LARGE SCALE GENOMIC DNA]</scope>
    <source>
        <strain evidence="1 2">Forc016</strain>
    </source>
</reference>
<gene>
    <name evidence="1" type="ORF">AU210_016252</name>
</gene>
<organism evidence="1 2">
    <name type="scientific">Fusarium oxysporum f. sp. radicis-cucumerinum</name>
    <dbReference type="NCBI Taxonomy" id="327505"/>
    <lineage>
        <taxon>Eukaryota</taxon>
        <taxon>Fungi</taxon>
        <taxon>Dikarya</taxon>
        <taxon>Ascomycota</taxon>
        <taxon>Pezizomycotina</taxon>
        <taxon>Sordariomycetes</taxon>
        <taxon>Hypocreomycetidae</taxon>
        <taxon>Hypocreales</taxon>
        <taxon>Nectriaceae</taxon>
        <taxon>Fusarium</taxon>
        <taxon>Fusarium oxysporum species complex</taxon>
    </lineage>
</organism>
<name>A0A2H3FR57_FUSOX</name>
<accession>A0A2H3FR57</accession>
<dbReference type="STRING" id="327505.A0A2H3FR57"/>
<protein>
    <submittedName>
        <fullName evidence="1">Uncharacterized protein</fullName>
    </submittedName>
</protein>
<dbReference type="AlphaFoldDB" id="A0A2H3FR57"/>